<evidence type="ECO:0000313" key="1">
    <source>
        <dbReference type="EMBL" id="CAL1283793.1"/>
    </source>
</evidence>
<name>A0AAV2AIG9_9ARAC</name>
<proteinExistence type="predicted"/>
<dbReference type="AlphaFoldDB" id="A0AAV2AIG9"/>
<gene>
    <name evidence="1" type="ORF">LARSCL_LOCUS12812</name>
</gene>
<dbReference type="EMBL" id="CAXIEN010000171">
    <property type="protein sequence ID" value="CAL1283793.1"/>
    <property type="molecule type" value="Genomic_DNA"/>
</dbReference>
<evidence type="ECO:0008006" key="3">
    <source>
        <dbReference type="Google" id="ProtNLM"/>
    </source>
</evidence>
<dbReference type="PANTHER" id="PTHR14873:SF1">
    <property type="entry name" value="OS06G0694100 PROTEIN"/>
    <property type="match status" value="1"/>
</dbReference>
<protein>
    <recommendedName>
        <fullName evidence="3">TELO2-interacting protein 2</fullName>
    </recommendedName>
</protein>
<accession>A0AAV2AIG9</accession>
<organism evidence="1 2">
    <name type="scientific">Larinioides sclopetarius</name>
    <dbReference type="NCBI Taxonomy" id="280406"/>
    <lineage>
        <taxon>Eukaryota</taxon>
        <taxon>Metazoa</taxon>
        <taxon>Ecdysozoa</taxon>
        <taxon>Arthropoda</taxon>
        <taxon>Chelicerata</taxon>
        <taxon>Arachnida</taxon>
        <taxon>Araneae</taxon>
        <taxon>Araneomorphae</taxon>
        <taxon>Entelegynae</taxon>
        <taxon>Araneoidea</taxon>
        <taxon>Araneidae</taxon>
        <taxon>Larinioides</taxon>
    </lineage>
</organism>
<reference evidence="1 2" key="1">
    <citation type="submission" date="2024-04" db="EMBL/GenBank/DDBJ databases">
        <authorList>
            <person name="Rising A."/>
            <person name="Reimegard J."/>
            <person name="Sonavane S."/>
            <person name="Akerstrom W."/>
            <person name="Nylinder S."/>
            <person name="Hedman E."/>
            <person name="Kallberg Y."/>
        </authorList>
    </citation>
    <scope>NUCLEOTIDE SEQUENCE [LARGE SCALE GENOMIC DNA]</scope>
</reference>
<keyword evidence="2" id="KW-1185">Reference proteome</keyword>
<comment type="caution">
    <text evidence="1">The sequence shown here is derived from an EMBL/GenBank/DDBJ whole genome shotgun (WGS) entry which is preliminary data.</text>
</comment>
<dbReference type="InterPro" id="IPR016024">
    <property type="entry name" value="ARM-type_fold"/>
</dbReference>
<dbReference type="SUPFAM" id="SSF48371">
    <property type="entry name" value="ARM repeat"/>
    <property type="match status" value="1"/>
</dbReference>
<sequence>MKAERKSEMDEKSSEIIQKYVKILSGSLPCYEAQYKTQNVTLEDIGYLINHLDCFVAAFPSNLSKSCIICKISELIVGFGLVHQVSSDDRDYSSEDFPNTAINAVECFQYLKHLLKEVHSMEHGFKRHFLINVLLLSATHCKAYHWSSNKSISSCEEFLADLLQCTQHHNLASLLCDDNFHPTIFKGALKKMRPSLMKDTWMLNPSACYIFYWLLCHVKHPQLVDYLTDVFPPPFMFVSYHAVPQKVLGVQCFNHILDNIPPTLMKLDGNEDAIFHSLFPLTYSKDLPVIEVLYSCLLKLPMMKTQKAKVVYWGESDKILNHLLFTVEFENNRDMKRLYLLHIKDFVECTPSFKHLKRLIKVVKTLTENPFSDVRCKIITLQILKTVIQSCWPRMEAHCFDILISVLDLQQQNDVQNNDEISQLSEDCLTLLKFSCREKFMSLTSNYVDDPNLPGVELLKRIIAKDD</sequence>
<dbReference type="PANTHER" id="PTHR14873">
    <property type="entry name" value="OS06G0694100 PROTEIN"/>
    <property type="match status" value="1"/>
</dbReference>
<dbReference type="Proteomes" id="UP001497382">
    <property type="component" value="Unassembled WGS sequence"/>
</dbReference>
<evidence type="ECO:0000313" key="2">
    <source>
        <dbReference type="Proteomes" id="UP001497382"/>
    </source>
</evidence>